<feature type="transmembrane region" description="Helical" evidence="7">
    <location>
        <begin position="246"/>
        <end position="265"/>
    </location>
</feature>
<comment type="subunit">
    <text evidence="7">The complex comprises the extracytoplasmic solute receptor protein and the two transmembrane proteins.</text>
</comment>
<dbReference type="STRING" id="639004.SAMN04488239_10873"/>
<keyword evidence="10" id="KW-1185">Reference proteome</keyword>
<evidence type="ECO:0000313" key="10">
    <source>
        <dbReference type="Proteomes" id="UP000199628"/>
    </source>
</evidence>
<accession>A0A1G6VIV3</accession>
<evidence type="ECO:0000313" key="9">
    <source>
        <dbReference type="EMBL" id="SDD53552.1"/>
    </source>
</evidence>
<keyword evidence="5 7" id="KW-1133">Transmembrane helix</keyword>
<dbReference type="Proteomes" id="UP000199628">
    <property type="component" value="Unassembled WGS sequence"/>
</dbReference>
<reference evidence="10" key="1">
    <citation type="submission" date="2016-10" db="EMBL/GenBank/DDBJ databases">
        <authorList>
            <person name="Varghese N."/>
            <person name="Submissions S."/>
        </authorList>
    </citation>
    <scope>NUCLEOTIDE SEQUENCE [LARGE SCALE GENOMIC DNA]</scope>
    <source>
        <strain evidence="10">CGMCC 1.9108</strain>
    </source>
</reference>
<dbReference type="PIRSF" id="PIRSF006066">
    <property type="entry name" value="HI0050"/>
    <property type="match status" value="1"/>
</dbReference>
<proteinExistence type="inferred from homology"/>
<gene>
    <name evidence="9" type="ORF">SAMN04488239_10873</name>
</gene>
<keyword evidence="4 7" id="KW-0812">Transmembrane</keyword>
<name>A0A1G6VIV3_9RHOB</name>
<keyword evidence="6 7" id="KW-0472">Membrane</keyword>
<dbReference type="Pfam" id="PF06808">
    <property type="entry name" value="DctM"/>
    <property type="match status" value="1"/>
</dbReference>
<feature type="transmembrane region" description="Helical" evidence="7">
    <location>
        <begin position="375"/>
        <end position="394"/>
    </location>
</feature>
<dbReference type="InterPro" id="IPR010656">
    <property type="entry name" value="DctM"/>
</dbReference>
<dbReference type="PANTHER" id="PTHR33362:SF5">
    <property type="entry name" value="C4-DICARBOXYLATE TRAP TRANSPORTER LARGE PERMEASE PROTEIN DCTM"/>
    <property type="match status" value="1"/>
</dbReference>
<sequence>MTDAMIGSLGILALLVLIAANMHIGIALILVSYVGLIALVGPHAAWGMLEVVPYTFISNWTLSSVPMFVFMGYICFSADLTRGLFDAARLWLARLPGGLAIASVFGCSGFAAVTGSSVACAAAMGKVAVPEMLRNGYDARLATGTVAAAGTIGALIPPSILLIVFGVIAQVSINDLFLGGIGAGIATAATYIAVILIRVKLNPSLAPGISERITWTQKLVALKGALPVTLLVVGVLGGLFGGLFTATQAGAVGALLSLGVAALHGRLTFPVLKRSVVDTLTTCGSLFIVTIGASMLTRFLTLSGVGYMISDAVDWLGASPVLLLIVIALVYLVLGMFLEPIGAMLITLPIFLPLVANAGIEAIWFGVFVAKLLEVGMITPPIGMNVFVLSSTVGKSAPTDIVFRGVFWFFVADIILLGLLIWFPSIITFIPSLM</sequence>
<dbReference type="EMBL" id="FMZV01000008">
    <property type="protein sequence ID" value="SDD53552.1"/>
    <property type="molecule type" value="Genomic_DNA"/>
</dbReference>
<keyword evidence="3 7" id="KW-0997">Cell inner membrane</keyword>
<dbReference type="OrthoDB" id="9790209at2"/>
<feature type="domain" description="TRAP C4-dicarboxylate transport system permease DctM subunit" evidence="8">
    <location>
        <begin position="12"/>
        <end position="426"/>
    </location>
</feature>
<evidence type="ECO:0000256" key="6">
    <source>
        <dbReference type="ARBA" id="ARBA00023136"/>
    </source>
</evidence>
<evidence type="ECO:0000259" key="8">
    <source>
        <dbReference type="Pfam" id="PF06808"/>
    </source>
</evidence>
<evidence type="ECO:0000256" key="3">
    <source>
        <dbReference type="ARBA" id="ARBA00022519"/>
    </source>
</evidence>
<evidence type="ECO:0000256" key="7">
    <source>
        <dbReference type="RuleBase" id="RU369079"/>
    </source>
</evidence>
<dbReference type="InterPro" id="IPR004681">
    <property type="entry name" value="TRAP_DctM"/>
</dbReference>
<feature type="transmembrane region" description="Helical" evidence="7">
    <location>
        <begin position="177"/>
        <end position="199"/>
    </location>
</feature>
<feature type="transmembrane region" description="Helical" evidence="7">
    <location>
        <begin position="315"/>
        <end position="338"/>
    </location>
</feature>
<dbReference type="NCBIfam" id="TIGR00786">
    <property type="entry name" value="dctM"/>
    <property type="match status" value="1"/>
</dbReference>
<evidence type="ECO:0000256" key="4">
    <source>
        <dbReference type="ARBA" id="ARBA00022692"/>
    </source>
</evidence>
<evidence type="ECO:0000256" key="2">
    <source>
        <dbReference type="ARBA" id="ARBA00022475"/>
    </source>
</evidence>
<comment type="similarity">
    <text evidence="7">Belongs to the TRAP transporter large permease family.</text>
</comment>
<comment type="subcellular location">
    <subcellularLocation>
        <location evidence="1 7">Cell inner membrane</location>
        <topology evidence="1 7">Multi-pass membrane protein</topology>
    </subcellularLocation>
</comment>
<dbReference type="AlphaFoldDB" id="A0A1G6VIV3"/>
<organism evidence="9 10">
    <name type="scientific">Ruegeria marina</name>
    <dbReference type="NCBI Taxonomy" id="639004"/>
    <lineage>
        <taxon>Bacteria</taxon>
        <taxon>Pseudomonadati</taxon>
        <taxon>Pseudomonadota</taxon>
        <taxon>Alphaproteobacteria</taxon>
        <taxon>Rhodobacterales</taxon>
        <taxon>Roseobacteraceae</taxon>
        <taxon>Ruegeria</taxon>
    </lineage>
</organism>
<keyword evidence="7" id="KW-0813">Transport</keyword>
<feature type="transmembrane region" description="Helical" evidence="7">
    <location>
        <begin position="406"/>
        <end position="430"/>
    </location>
</feature>
<feature type="transmembrane region" description="Helical" evidence="7">
    <location>
        <begin position="286"/>
        <end position="309"/>
    </location>
</feature>
<keyword evidence="2" id="KW-1003">Cell membrane</keyword>
<evidence type="ECO:0000256" key="5">
    <source>
        <dbReference type="ARBA" id="ARBA00022989"/>
    </source>
</evidence>
<feature type="transmembrane region" description="Helical" evidence="7">
    <location>
        <begin position="220"/>
        <end position="240"/>
    </location>
</feature>
<comment type="function">
    <text evidence="7">Part of the tripartite ATP-independent periplasmic (TRAP) transport system.</text>
</comment>
<feature type="transmembrane region" description="Helical" evidence="7">
    <location>
        <begin position="51"/>
        <end position="74"/>
    </location>
</feature>
<dbReference type="RefSeq" id="WP_093031942.1">
    <property type="nucleotide sequence ID" value="NZ_FMZV01000008.1"/>
</dbReference>
<dbReference type="PANTHER" id="PTHR33362">
    <property type="entry name" value="SIALIC ACID TRAP TRANSPORTER PERMEASE PROTEIN SIAT-RELATED"/>
    <property type="match status" value="1"/>
</dbReference>
<feature type="transmembrane region" description="Helical" evidence="7">
    <location>
        <begin position="6"/>
        <end position="39"/>
    </location>
</feature>
<evidence type="ECO:0000256" key="1">
    <source>
        <dbReference type="ARBA" id="ARBA00004429"/>
    </source>
</evidence>
<protein>
    <recommendedName>
        <fullName evidence="7">TRAP transporter large permease protein</fullName>
    </recommendedName>
</protein>
<dbReference type="GO" id="GO:0005886">
    <property type="term" value="C:plasma membrane"/>
    <property type="evidence" value="ECO:0007669"/>
    <property type="project" value="UniProtKB-SubCell"/>
</dbReference>
<feature type="transmembrane region" description="Helical" evidence="7">
    <location>
        <begin position="99"/>
        <end position="125"/>
    </location>
</feature>
<feature type="transmembrane region" description="Helical" evidence="7">
    <location>
        <begin position="350"/>
        <end position="369"/>
    </location>
</feature>
<feature type="transmembrane region" description="Helical" evidence="7">
    <location>
        <begin position="146"/>
        <end position="171"/>
    </location>
</feature>
<dbReference type="GO" id="GO:0022857">
    <property type="term" value="F:transmembrane transporter activity"/>
    <property type="evidence" value="ECO:0007669"/>
    <property type="project" value="UniProtKB-UniRule"/>
</dbReference>